<dbReference type="PANTHER" id="PTHR46211:SF8">
    <property type="entry name" value="PHOSPHODIESTERASE"/>
    <property type="match status" value="1"/>
</dbReference>
<comment type="caution">
    <text evidence="3">The sequence shown here is derived from an EMBL/GenBank/DDBJ whole genome shotgun (WGS) entry which is preliminary data.</text>
</comment>
<dbReference type="PATRIC" id="fig|1121307.3.peg.2275"/>
<dbReference type="GO" id="GO:0006629">
    <property type="term" value="P:lipid metabolic process"/>
    <property type="evidence" value="ECO:0007669"/>
    <property type="project" value="InterPro"/>
</dbReference>
<dbReference type="PANTHER" id="PTHR46211">
    <property type="entry name" value="GLYCEROPHOSPHORYL DIESTER PHOSPHODIESTERASE"/>
    <property type="match status" value="1"/>
</dbReference>
<organism evidence="3 4">
    <name type="scientific">Clostridium cylindrosporum DSM 605</name>
    <dbReference type="NCBI Taxonomy" id="1121307"/>
    <lineage>
        <taxon>Bacteria</taxon>
        <taxon>Bacillati</taxon>
        <taxon>Bacillota</taxon>
        <taxon>Clostridia</taxon>
        <taxon>Eubacteriales</taxon>
        <taxon>Clostridiaceae</taxon>
        <taxon>Clostridium</taxon>
    </lineage>
</organism>
<feature type="transmembrane region" description="Helical" evidence="1">
    <location>
        <begin position="16"/>
        <end position="36"/>
    </location>
</feature>
<evidence type="ECO:0000313" key="3">
    <source>
        <dbReference type="EMBL" id="KMT23260.1"/>
    </source>
</evidence>
<dbReference type="STRING" id="1121307.CLCY_6c01410"/>
<gene>
    <name evidence="3" type="ORF">CLCY_6c01410</name>
</gene>
<dbReference type="Proteomes" id="UP000036756">
    <property type="component" value="Unassembled WGS sequence"/>
</dbReference>
<evidence type="ECO:0000313" key="4">
    <source>
        <dbReference type="Proteomes" id="UP000036756"/>
    </source>
</evidence>
<accession>A0A0J8DB13</accession>
<dbReference type="Pfam" id="PF03009">
    <property type="entry name" value="GDPD"/>
    <property type="match status" value="1"/>
</dbReference>
<dbReference type="SUPFAM" id="SSF51695">
    <property type="entry name" value="PLC-like phosphodiesterases"/>
    <property type="match status" value="1"/>
</dbReference>
<sequence length="306" mass="35487">MKKIFNSFITLVEYNFSTLILITILKLIVILVVLCVESKVFYMHSTTFFNNEFFYKPKVTAHRASAAIAPENTLAGFKESFLSGAEYIEIDIQETKDGELILLHDSNFKRTTGIDKNVWEVNYDEVKTYDAGSHFSPSFTGEKIPTLKEVIKFSKDKTKLIIEMKHDNNINSNIEEKVVNLVKTNKIENQCIIASSNKEILRRVKELDSKIVTCFMTKVTYSKFYDLDYIDIYGIESNFVNKNVVNNIHERGKQVFVWTINEQSLIKKMIDLKVDSIITDNPYMVKDIIYPQKNKFMNILANYLFP</sequence>
<dbReference type="Gene3D" id="3.20.20.190">
    <property type="entry name" value="Phosphatidylinositol (PI) phosphodiesterase"/>
    <property type="match status" value="1"/>
</dbReference>
<dbReference type="InterPro" id="IPR017946">
    <property type="entry name" value="PLC-like_Pdiesterase_TIM-brl"/>
</dbReference>
<evidence type="ECO:0000256" key="1">
    <source>
        <dbReference type="SAM" id="Phobius"/>
    </source>
</evidence>
<proteinExistence type="predicted"/>
<dbReference type="RefSeq" id="WP_053083215.1">
    <property type="nucleotide sequence ID" value="NZ_LFVU01000002.1"/>
</dbReference>
<keyword evidence="1" id="KW-0812">Transmembrane</keyword>
<dbReference type="OrthoDB" id="384721at2"/>
<dbReference type="AlphaFoldDB" id="A0A0J8DB13"/>
<dbReference type="InterPro" id="IPR030395">
    <property type="entry name" value="GP_PDE_dom"/>
</dbReference>
<dbReference type="PROSITE" id="PS51704">
    <property type="entry name" value="GP_PDE"/>
    <property type="match status" value="1"/>
</dbReference>
<keyword evidence="1" id="KW-1133">Transmembrane helix</keyword>
<feature type="domain" description="GP-PDE" evidence="2">
    <location>
        <begin position="57"/>
        <end position="289"/>
    </location>
</feature>
<keyword evidence="1" id="KW-0472">Membrane</keyword>
<dbReference type="EMBL" id="LFVU01000002">
    <property type="protein sequence ID" value="KMT23260.1"/>
    <property type="molecule type" value="Genomic_DNA"/>
</dbReference>
<name>A0A0J8DB13_CLOCY</name>
<reference evidence="3 4" key="1">
    <citation type="submission" date="2015-06" db="EMBL/GenBank/DDBJ databases">
        <title>Draft genome sequence of the purine-degrading Clostridium cylindrosporum HC-1 (DSM 605).</title>
        <authorList>
            <person name="Poehlein A."/>
            <person name="Schiel-Bengelsdorf B."/>
            <person name="Bengelsdorf F."/>
            <person name="Daniel R."/>
            <person name="Duerre P."/>
        </authorList>
    </citation>
    <scope>NUCLEOTIDE SEQUENCE [LARGE SCALE GENOMIC DNA]</scope>
    <source>
        <strain evidence="3 4">DSM 605</strain>
    </source>
</reference>
<protein>
    <submittedName>
        <fullName evidence="3">Glycerophosphoryl diester phosphodiesterase</fullName>
    </submittedName>
</protein>
<keyword evidence="4" id="KW-1185">Reference proteome</keyword>
<dbReference type="GO" id="GO:0008081">
    <property type="term" value="F:phosphoric diester hydrolase activity"/>
    <property type="evidence" value="ECO:0007669"/>
    <property type="project" value="InterPro"/>
</dbReference>
<evidence type="ECO:0000259" key="2">
    <source>
        <dbReference type="PROSITE" id="PS51704"/>
    </source>
</evidence>